<feature type="domain" description="Response regulatory" evidence="7">
    <location>
        <begin position="32"/>
        <end position="141"/>
    </location>
</feature>
<proteinExistence type="predicted"/>
<dbReference type="PANTHER" id="PTHR48111:SF1">
    <property type="entry name" value="TWO-COMPONENT RESPONSE REGULATOR ORR33"/>
    <property type="match status" value="1"/>
</dbReference>
<evidence type="ECO:0000256" key="1">
    <source>
        <dbReference type="ARBA" id="ARBA00022553"/>
    </source>
</evidence>
<evidence type="ECO:0000313" key="8">
    <source>
        <dbReference type="EMBL" id="SHG41728.1"/>
    </source>
</evidence>
<keyword evidence="4" id="KW-0238">DNA-binding</keyword>
<reference evidence="8 9" key="1">
    <citation type="submission" date="2016-11" db="EMBL/GenBank/DDBJ databases">
        <authorList>
            <person name="Jaros S."/>
            <person name="Januszkiewicz K."/>
            <person name="Wedrychowicz H."/>
        </authorList>
    </citation>
    <scope>NUCLEOTIDE SEQUENCE [LARGE SCALE GENOMIC DNA]</scope>
    <source>
        <strain evidence="8 9">DSM 9297</strain>
    </source>
</reference>
<name>A0A1M5JMI8_9EURY</name>
<evidence type="ECO:0000313" key="9">
    <source>
        <dbReference type="Proteomes" id="UP000184357"/>
    </source>
</evidence>
<keyword evidence="3" id="KW-0805">Transcription regulation</keyword>
<dbReference type="AlphaFoldDB" id="A0A1M5JMI8"/>
<dbReference type="InterPro" id="IPR013971">
    <property type="entry name" value="HalX_domain"/>
</dbReference>
<dbReference type="Pfam" id="PF00072">
    <property type="entry name" value="Response_reg"/>
    <property type="match status" value="1"/>
</dbReference>
<accession>A0A1M5JMI8</accession>
<feature type="modified residue" description="4-aspartylphosphate" evidence="6">
    <location>
        <position position="79"/>
    </location>
</feature>
<dbReference type="EMBL" id="FQWV01000001">
    <property type="protein sequence ID" value="SHG41728.1"/>
    <property type="molecule type" value="Genomic_DNA"/>
</dbReference>
<protein>
    <submittedName>
        <fullName evidence="8">HalX domain-containing protein</fullName>
    </submittedName>
</protein>
<dbReference type="GO" id="GO:0005829">
    <property type="term" value="C:cytosol"/>
    <property type="evidence" value="ECO:0007669"/>
    <property type="project" value="TreeGrafter"/>
</dbReference>
<keyword evidence="2" id="KW-0902">Two-component regulatory system</keyword>
<dbReference type="InterPro" id="IPR039420">
    <property type="entry name" value="WalR-like"/>
</dbReference>
<dbReference type="Pfam" id="PF08663">
    <property type="entry name" value="HalX"/>
    <property type="match status" value="1"/>
</dbReference>
<dbReference type="SMART" id="SM00448">
    <property type="entry name" value="REC"/>
    <property type="match status" value="1"/>
</dbReference>
<dbReference type="PROSITE" id="PS50110">
    <property type="entry name" value="RESPONSE_REGULATORY"/>
    <property type="match status" value="1"/>
</dbReference>
<dbReference type="GO" id="GO:0032993">
    <property type="term" value="C:protein-DNA complex"/>
    <property type="evidence" value="ECO:0007669"/>
    <property type="project" value="TreeGrafter"/>
</dbReference>
<dbReference type="GO" id="GO:0000156">
    <property type="term" value="F:phosphorelay response regulator activity"/>
    <property type="evidence" value="ECO:0007669"/>
    <property type="project" value="TreeGrafter"/>
</dbReference>
<dbReference type="STRING" id="43928.SAMN05443636_0180"/>
<dbReference type="GO" id="GO:0000976">
    <property type="term" value="F:transcription cis-regulatory region binding"/>
    <property type="evidence" value="ECO:0007669"/>
    <property type="project" value="TreeGrafter"/>
</dbReference>
<evidence type="ECO:0000259" key="7">
    <source>
        <dbReference type="PROSITE" id="PS50110"/>
    </source>
</evidence>
<dbReference type="PANTHER" id="PTHR48111">
    <property type="entry name" value="REGULATOR OF RPOS"/>
    <property type="match status" value="1"/>
</dbReference>
<dbReference type="InterPro" id="IPR011006">
    <property type="entry name" value="CheY-like_superfamily"/>
</dbReference>
<gene>
    <name evidence="8" type="ORF">SAMN05443636_0180</name>
</gene>
<dbReference type="Gene3D" id="3.40.50.2300">
    <property type="match status" value="1"/>
</dbReference>
<dbReference type="GO" id="GO:0006355">
    <property type="term" value="P:regulation of DNA-templated transcription"/>
    <property type="evidence" value="ECO:0007669"/>
    <property type="project" value="TreeGrafter"/>
</dbReference>
<evidence type="ECO:0000256" key="4">
    <source>
        <dbReference type="ARBA" id="ARBA00023125"/>
    </source>
</evidence>
<keyword evidence="9" id="KW-1185">Reference proteome</keyword>
<organism evidence="8 9">
    <name type="scientific">Halobaculum gomorrense</name>
    <dbReference type="NCBI Taxonomy" id="43928"/>
    <lineage>
        <taxon>Archaea</taxon>
        <taxon>Methanobacteriati</taxon>
        <taxon>Methanobacteriota</taxon>
        <taxon>Stenosarchaea group</taxon>
        <taxon>Halobacteria</taxon>
        <taxon>Halobacteriales</taxon>
        <taxon>Haloferacaceae</taxon>
        <taxon>Halobaculum</taxon>
    </lineage>
</organism>
<sequence>MDSTRRLVYGFTYNRSDATRPGSPVSDDSNATVLLVDDEEALVSMYEAYLADRYEVRTATSGAEALSIADDTVDVALLDRRMPEMRGEEVLRELRAAEIGCRVAMLTAVQPTVDIVDMPFDDYRVKPVNEAELVGVVEVLIERAAYGERSQEFFALASKKAALEVAGETSSDAYETLCTELDEVRVELDRQLDAVGAEAAFSDLA</sequence>
<evidence type="ECO:0000256" key="6">
    <source>
        <dbReference type="PROSITE-ProRule" id="PRU00169"/>
    </source>
</evidence>
<evidence type="ECO:0000256" key="3">
    <source>
        <dbReference type="ARBA" id="ARBA00023015"/>
    </source>
</evidence>
<dbReference type="InterPro" id="IPR001789">
    <property type="entry name" value="Sig_transdc_resp-reg_receiver"/>
</dbReference>
<dbReference type="Proteomes" id="UP000184357">
    <property type="component" value="Unassembled WGS sequence"/>
</dbReference>
<keyword evidence="1 6" id="KW-0597">Phosphoprotein</keyword>
<evidence type="ECO:0000256" key="2">
    <source>
        <dbReference type="ARBA" id="ARBA00023012"/>
    </source>
</evidence>
<dbReference type="SUPFAM" id="SSF52172">
    <property type="entry name" value="CheY-like"/>
    <property type="match status" value="1"/>
</dbReference>
<keyword evidence="5" id="KW-0804">Transcription</keyword>
<evidence type="ECO:0000256" key="5">
    <source>
        <dbReference type="ARBA" id="ARBA00023163"/>
    </source>
</evidence>